<organism evidence="1 2">
    <name type="scientific">Letharia lupina</name>
    <dbReference type="NCBI Taxonomy" id="560253"/>
    <lineage>
        <taxon>Eukaryota</taxon>
        <taxon>Fungi</taxon>
        <taxon>Dikarya</taxon>
        <taxon>Ascomycota</taxon>
        <taxon>Pezizomycotina</taxon>
        <taxon>Lecanoromycetes</taxon>
        <taxon>OSLEUM clade</taxon>
        <taxon>Lecanoromycetidae</taxon>
        <taxon>Lecanorales</taxon>
        <taxon>Lecanorineae</taxon>
        <taxon>Parmeliaceae</taxon>
        <taxon>Letharia</taxon>
    </lineage>
</organism>
<evidence type="ECO:0000313" key="2">
    <source>
        <dbReference type="Proteomes" id="UP000593566"/>
    </source>
</evidence>
<accession>A0A8H6CH58</accession>
<reference evidence="1 2" key="1">
    <citation type="journal article" date="2020" name="Genomics">
        <title>Complete, high-quality genomes from long-read metagenomic sequencing of two wolf lichen thalli reveals enigmatic genome architecture.</title>
        <authorList>
            <person name="McKenzie S.K."/>
            <person name="Walston R.F."/>
            <person name="Allen J.L."/>
        </authorList>
    </citation>
    <scope>NUCLEOTIDE SEQUENCE [LARGE SCALE GENOMIC DNA]</scope>
    <source>
        <strain evidence="1">WasteWater1</strain>
    </source>
</reference>
<dbReference type="Gene3D" id="3.50.50.60">
    <property type="entry name" value="FAD/NAD(P)-binding domain"/>
    <property type="match status" value="1"/>
</dbReference>
<evidence type="ECO:0008006" key="3">
    <source>
        <dbReference type="Google" id="ProtNLM"/>
    </source>
</evidence>
<dbReference type="EMBL" id="JACCJB010000010">
    <property type="protein sequence ID" value="KAF6223313.1"/>
    <property type="molecule type" value="Genomic_DNA"/>
</dbReference>
<comment type="caution">
    <text evidence="1">The sequence shown here is derived from an EMBL/GenBank/DDBJ whole genome shotgun (WGS) entry which is preliminary data.</text>
</comment>
<dbReference type="InterPro" id="IPR036188">
    <property type="entry name" value="FAD/NAD-bd_sf"/>
</dbReference>
<sequence>MEPKGSCIFLWRYRSTADHDDDFRITLTDEESIERNGIKRAFPAGLPSDLPTKLNLKLSNEIDATVQVDDNMESSVPGVFMVGDANTIKGDLAKDYSDARVEAESRHTKRFFGDAQNPFEATKRLLAKPTAELSSAQDLLEYINS</sequence>
<keyword evidence="2" id="KW-1185">Reference proteome</keyword>
<gene>
    <name evidence="1" type="ORF">HO133_000155</name>
</gene>
<proteinExistence type="predicted"/>
<evidence type="ECO:0000313" key="1">
    <source>
        <dbReference type="EMBL" id="KAF6223313.1"/>
    </source>
</evidence>
<protein>
    <recommendedName>
        <fullName evidence="3">FAD/NAD(P)-binding domain-containing protein</fullName>
    </recommendedName>
</protein>
<dbReference type="AlphaFoldDB" id="A0A8H6CH58"/>
<dbReference type="GeneID" id="59328574"/>
<name>A0A8H6CH58_9LECA</name>
<dbReference type="Proteomes" id="UP000593566">
    <property type="component" value="Unassembled WGS sequence"/>
</dbReference>
<dbReference type="RefSeq" id="XP_037152530.1">
    <property type="nucleotide sequence ID" value="XM_037291095.1"/>
</dbReference>